<dbReference type="InterPro" id="IPR035956">
    <property type="entry name" value="RimP_N_sf"/>
</dbReference>
<comment type="subcellular location">
    <subcellularLocation>
        <location evidence="3">Cytoplasm</location>
    </subcellularLocation>
</comment>
<dbReference type="CDD" id="cd01734">
    <property type="entry name" value="YlxS_C"/>
    <property type="match status" value="1"/>
</dbReference>
<keyword evidence="6" id="KW-1185">Reference proteome</keyword>
<keyword evidence="1 3" id="KW-0963">Cytoplasm</keyword>
<gene>
    <name evidence="3 5" type="primary">rimP</name>
    <name evidence="5" type="ORF">CAXC1_40010</name>
</gene>
<dbReference type="InterPro" id="IPR028989">
    <property type="entry name" value="RimP_N"/>
</dbReference>
<organism evidence="5 6">
    <name type="scientific">Candidatus Xenohaliotis californiensis</name>
    <dbReference type="NCBI Taxonomy" id="84677"/>
    <lineage>
        <taxon>Bacteria</taxon>
        <taxon>Pseudomonadati</taxon>
        <taxon>Pseudomonadota</taxon>
        <taxon>Alphaproteobacteria</taxon>
        <taxon>Rickettsiales</taxon>
        <taxon>Anaplasmataceae</taxon>
        <taxon>Candidatus Xenohaliotis</taxon>
    </lineage>
</organism>
<dbReference type="PANTHER" id="PTHR33867">
    <property type="entry name" value="RIBOSOME MATURATION FACTOR RIMP"/>
    <property type="match status" value="1"/>
</dbReference>
<proteinExistence type="inferred from homology"/>
<keyword evidence="2 3" id="KW-0690">Ribosome biogenesis</keyword>
<comment type="similarity">
    <text evidence="3">Belongs to the RimP family.</text>
</comment>
<dbReference type="HAMAP" id="MF_01077">
    <property type="entry name" value="RimP"/>
    <property type="match status" value="1"/>
</dbReference>
<dbReference type="RefSeq" id="WP_338364638.1">
    <property type="nucleotide sequence ID" value="NZ_CAWVOK010000030.1"/>
</dbReference>
<comment type="caution">
    <text evidence="5">The sequence shown here is derived from an EMBL/GenBank/DDBJ whole genome shotgun (WGS) entry which is preliminary data.</text>
</comment>
<evidence type="ECO:0000256" key="2">
    <source>
        <dbReference type="ARBA" id="ARBA00022517"/>
    </source>
</evidence>
<protein>
    <recommendedName>
        <fullName evidence="3">Ribosome maturation factor RimP</fullName>
    </recommendedName>
</protein>
<dbReference type="SUPFAM" id="SSF75420">
    <property type="entry name" value="YhbC-like, N-terminal domain"/>
    <property type="match status" value="1"/>
</dbReference>
<dbReference type="Pfam" id="PF02576">
    <property type="entry name" value="RimP_N"/>
    <property type="match status" value="1"/>
</dbReference>
<evidence type="ECO:0000256" key="3">
    <source>
        <dbReference type="HAMAP-Rule" id="MF_01077"/>
    </source>
</evidence>
<name>A0ABM9N914_9RICK</name>
<feature type="domain" description="Ribosome maturation factor RimP N-terminal" evidence="4">
    <location>
        <begin position="21"/>
        <end position="78"/>
    </location>
</feature>
<dbReference type="SUPFAM" id="SSF74942">
    <property type="entry name" value="YhbC-like, C-terminal domain"/>
    <property type="match status" value="1"/>
</dbReference>
<evidence type="ECO:0000313" key="6">
    <source>
        <dbReference type="Proteomes" id="UP001314181"/>
    </source>
</evidence>
<dbReference type="InterPro" id="IPR003728">
    <property type="entry name" value="Ribosome_maturation_RimP"/>
</dbReference>
<dbReference type="InterPro" id="IPR036847">
    <property type="entry name" value="RimP_C_sf"/>
</dbReference>
<dbReference type="EMBL" id="CAWVOK010000030">
    <property type="protein sequence ID" value="CAK8163434.1"/>
    <property type="molecule type" value="Genomic_DNA"/>
</dbReference>
<dbReference type="Gene3D" id="3.30.300.70">
    <property type="entry name" value="RimP-like superfamily, N-terminal"/>
    <property type="match status" value="1"/>
</dbReference>
<sequence length="152" mass="16651">MFVDVVQSCLKQISCCIDSLVFNKNDSILDVTIDRLDGLPVNISDCSKAAKNIRFALSTSDPLPNVDYAINVGSPGLDRPLANLNDFLKFKGRVVVLLLTPGSILGVNDKIKGIISDVVDNKIVIKSINKDKNNELEIVVPYSCIWKAKLSF</sequence>
<dbReference type="InterPro" id="IPR028998">
    <property type="entry name" value="RimP_C"/>
</dbReference>
<reference evidence="5 6" key="1">
    <citation type="submission" date="2024-01" db="EMBL/GenBank/DDBJ databases">
        <authorList>
            <person name="Kunselman E."/>
        </authorList>
    </citation>
    <scope>NUCLEOTIDE SEQUENCE [LARGE SCALE GENOMIC DNA]</scope>
    <source>
        <strain evidence="5">2 abalone samples</strain>
    </source>
</reference>
<evidence type="ECO:0000256" key="1">
    <source>
        <dbReference type="ARBA" id="ARBA00022490"/>
    </source>
</evidence>
<accession>A0ABM9N914</accession>
<evidence type="ECO:0000259" key="4">
    <source>
        <dbReference type="Pfam" id="PF02576"/>
    </source>
</evidence>
<evidence type="ECO:0000313" key="5">
    <source>
        <dbReference type="EMBL" id="CAK8163434.1"/>
    </source>
</evidence>
<comment type="function">
    <text evidence="3">Required for maturation of 30S ribosomal subunits.</text>
</comment>
<dbReference type="PANTHER" id="PTHR33867:SF1">
    <property type="entry name" value="RIBOSOME MATURATION FACTOR RIMP"/>
    <property type="match status" value="1"/>
</dbReference>
<dbReference type="Proteomes" id="UP001314181">
    <property type="component" value="Unassembled WGS sequence"/>
</dbReference>